<reference evidence="2" key="2">
    <citation type="submission" date="2015-06" db="UniProtKB">
        <authorList>
            <consortium name="EnsemblProtists"/>
        </authorList>
    </citation>
    <scope>IDENTIFICATION</scope>
    <source>
        <strain evidence="2">Emoy2</strain>
    </source>
</reference>
<evidence type="ECO:0000313" key="2">
    <source>
        <dbReference type="EnsemblProtists" id="HpaP806384"/>
    </source>
</evidence>
<dbReference type="InParanoid" id="M4BJ07"/>
<evidence type="ECO:0000313" key="3">
    <source>
        <dbReference type="Proteomes" id="UP000011713"/>
    </source>
</evidence>
<name>M4BJ07_HYAAE</name>
<dbReference type="VEuPathDB" id="FungiDB:HpaG806384"/>
<reference evidence="3" key="1">
    <citation type="journal article" date="2010" name="Science">
        <title>Signatures of adaptation to obligate biotrophy in the Hyaloperonospora arabidopsidis genome.</title>
        <authorList>
            <person name="Baxter L."/>
            <person name="Tripathy S."/>
            <person name="Ishaque N."/>
            <person name="Boot N."/>
            <person name="Cabral A."/>
            <person name="Kemen E."/>
            <person name="Thines M."/>
            <person name="Ah-Fong A."/>
            <person name="Anderson R."/>
            <person name="Badejoko W."/>
            <person name="Bittner-Eddy P."/>
            <person name="Boore J.L."/>
            <person name="Chibucos M.C."/>
            <person name="Coates M."/>
            <person name="Dehal P."/>
            <person name="Delehaunty K."/>
            <person name="Dong S."/>
            <person name="Downton P."/>
            <person name="Dumas B."/>
            <person name="Fabro G."/>
            <person name="Fronick C."/>
            <person name="Fuerstenberg S.I."/>
            <person name="Fulton L."/>
            <person name="Gaulin E."/>
            <person name="Govers F."/>
            <person name="Hughes L."/>
            <person name="Humphray S."/>
            <person name="Jiang R.H."/>
            <person name="Judelson H."/>
            <person name="Kamoun S."/>
            <person name="Kyung K."/>
            <person name="Meijer H."/>
            <person name="Minx P."/>
            <person name="Morris P."/>
            <person name="Nelson J."/>
            <person name="Phuntumart V."/>
            <person name="Qutob D."/>
            <person name="Rehmany A."/>
            <person name="Rougon-Cardoso A."/>
            <person name="Ryden P."/>
            <person name="Torto-Alalibo T."/>
            <person name="Studholme D."/>
            <person name="Wang Y."/>
            <person name="Win J."/>
            <person name="Wood J."/>
            <person name="Clifton S.W."/>
            <person name="Rogers J."/>
            <person name="Van den Ackerveken G."/>
            <person name="Jones J.D."/>
            <person name="McDowell J.M."/>
            <person name="Beynon J."/>
            <person name="Tyler B.M."/>
        </authorList>
    </citation>
    <scope>NUCLEOTIDE SEQUENCE [LARGE SCALE GENOMIC DNA]</scope>
    <source>
        <strain evidence="3">Emoy2</strain>
    </source>
</reference>
<dbReference type="Proteomes" id="UP000011713">
    <property type="component" value="Unassembled WGS sequence"/>
</dbReference>
<keyword evidence="3" id="KW-1185">Reference proteome</keyword>
<organism evidence="2 3">
    <name type="scientific">Hyaloperonospora arabidopsidis (strain Emoy2)</name>
    <name type="common">Downy mildew agent</name>
    <name type="synonym">Peronospora arabidopsidis</name>
    <dbReference type="NCBI Taxonomy" id="559515"/>
    <lineage>
        <taxon>Eukaryota</taxon>
        <taxon>Sar</taxon>
        <taxon>Stramenopiles</taxon>
        <taxon>Oomycota</taxon>
        <taxon>Peronosporomycetes</taxon>
        <taxon>Peronosporales</taxon>
        <taxon>Peronosporaceae</taxon>
        <taxon>Hyaloperonospora</taxon>
    </lineage>
</organism>
<feature type="transmembrane region" description="Helical" evidence="1">
    <location>
        <begin position="110"/>
        <end position="129"/>
    </location>
</feature>
<evidence type="ECO:0000256" key="1">
    <source>
        <dbReference type="SAM" id="Phobius"/>
    </source>
</evidence>
<dbReference type="EMBL" id="JH598306">
    <property type="status" value="NOT_ANNOTATED_CDS"/>
    <property type="molecule type" value="Genomic_DNA"/>
</dbReference>
<dbReference type="AlphaFoldDB" id="M4BJ07"/>
<dbReference type="HOGENOM" id="CLU_1848932_0_0_1"/>
<dbReference type="EnsemblProtists" id="HpaT806384">
    <property type="protein sequence ID" value="HpaP806384"/>
    <property type="gene ID" value="HpaG806384"/>
</dbReference>
<protein>
    <submittedName>
        <fullName evidence="2">Uncharacterized protein</fullName>
    </submittedName>
</protein>
<keyword evidence="1" id="KW-0472">Membrane</keyword>
<keyword evidence="1" id="KW-0812">Transmembrane</keyword>
<keyword evidence="1" id="KW-1133">Transmembrane helix</keyword>
<accession>M4BJ07</accession>
<proteinExistence type="predicted"/>
<sequence>MFFMLIVLNNGYSIDRCVLSIEWRSLVMIRRVLLYDGFCSRVCCCVLISSSGTEHVYKLVKTVVATYYLWINIYLRWRCGYEMSSLNSEIDLKALYANQKTADTYKLYRWIYCANIVVNTLVNFFNMWLDPSFQRNRQL</sequence>